<proteinExistence type="predicted"/>
<organism evidence="1">
    <name type="scientific">Leptolyngbya sp. NK1-12</name>
    <dbReference type="NCBI Taxonomy" id="2547451"/>
    <lineage>
        <taxon>Bacteria</taxon>
        <taxon>Bacillati</taxon>
        <taxon>Cyanobacteriota</taxon>
        <taxon>Cyanophyceae</taxon>
        <taxon>Leptolyngbyales</taxon>
        <taxon>Leptolyngbyaceae</taxon>
        <taxon>Leptolyngbya group</taxon>
        <taxon>Leptolyngbya</taxon>
    </lineage>
</organism>
<evidence type="ECO:0000313" key="1">
    <source>
        <dbReference type="EMBL" id="WNZ26064.1"/>
    </source>
</evidence>
<accession>A0AA96WJ30</accession>
<dbReference type="AlphaFoldDB" id="A0AA96WJ30"/>
<protein>
    <submittedName>
        <fullName evidence="1">Uncharacterized protein</fullName>
    </submittedName>
</protein>
<name>A0AA96WJ30_9CYAN</name>
<gene>
    <name evidence="1" type="ORF">HJG54_26710</name>
</gene>
<dbReference type="RefSeq" id="WP_316432253.1">
    <property type="nucleotide sequence ID" value="NZ_CP053586.1"/>
</dbReference>
<reference evidence="1" key="1">
    <citation type="submission" date="2020-05" db="EMBL/GenBank/DDBJ databases">
        <authorList>
            <person name="Zhu T."/>
            <person name="Keshari N."/>
            <person name="Lu X."/>
        </authorList>
    </citation>
    <scope>NUCLEOTIDE SEQUENCE</scope>
    <source>
        <strain evidence="1">NK1-12</strain>
    </source>
</reference>
<dbReference type="EMBL" id="CP053586">
    <property type="protein sequence ID" value="WNZ26064.1"/>
    <property type="molecule type" value="Genomic_DNA"/>
</dbReference>
<sequence>MPATRLLSAWLLLGSVALGLGLKLPSAHATRIPACMRVVPSGELVIRYGEHWCRR</sequence>